<dbReference type="Gene3D" id="3.40.50.150">
    <property type="entry name" value="Vaccinia Virus protein VP39"/>
    <property type="match status" value="1"/>
</dbReference>
<dbReference type="SUPFAM" id="SSF53335">
    <property type="entry name" value="S-adenosyl-L-methionine-dependent methyltransferases"/>
    <property type="match status" value="1"/>
</dbReference>
<protein>
    <recommendedName>
        <fullName evidence="3">DNA methylase</fullName>
    </recommendedName>
</protein>
<organism evidence="1 2">
    <name type="scientific">Planomonospora alba</name>
    <dbReference type="NCBI Taxonomy" id="161354"/>
    <lineage>
        <taxon>Bacteria</taxon>
        <taxon>Bacillati</taxon>
        <taxon>Actinomycetota</taxon>
        <taxon>Actinomycetes</taxon>
        <taxon>Streptosporangiales</taxon>
        <taxon>Streptosporangiaceae</taxon>
        <taxon>Planomonospora</taxon>
    </lineage>
</organism>
<evidence type="ECO:0008006" key="3">
    <source>
        <dbReference type="Google" id="ProtNLM"/>
    </source>
</evidence>
<evidence type="ECO:0000313" key="2">
    <source>
        <dbReference type="Proteomes" id="UP001500320"/>
    </source>
</evidence>
<name>A0ABP6NDW3_9ACTN</name>
<gene>
    <name evidence="1" type="ORF">GCM10010466_40080</name>
</gene>
<dbReference type="CDD" id="cd02440">
    <property type="entry name" value="AdoMet_MTases"/>
    <property type="match status" value="1"/>
</dbReference>
<dbReference type="EMBL" id="BAAAUT010000031">
    <property type="protein sequence ID" value="GAA3144979.1"/>
    <property type="molecule type" value="Genomic_DNA"/>
</dbReference>
<dbReference type="RefSeq" id="WP_344861702.1">
    <property type="nucleotide sequence ID" value="NZ_BAAAUT010000031.1"/>
</dbReference>
<proteinExistence type="predicted"/>
<evidence type="ECO:0000313" key="1">
    <source>
        <dbReference type="EMBL" id="GAA3144979.1"/>
    </source>
</evidence>
<dbReference type="Proteomes" id="UP001500320">
    <property type="component" value="Unassembled WGS sequence"/>
</dbReference>
<dbReference type="InterPro" id="IPR029063">
    <property type="entry name" value="SAM-dependent_MTases_sf"/>
</dbReference>
<keyword evidence="2" id="KW-1185">Reference proteome</keyword>
<sequence length="229" mass="25197">MKPRLLDACCGVGGATRGYQLAGWHVTGVDITPQPRYIGDAFIQADAITYIREHGHEYDAIHVSPPCLASTALTKGTNKGRAYPQLIPATREALETTGRPWVMENVVGAPLRRDLLLCGEMFSLGVLRHRIFELSPPDLVGPVEHPKHRGRVSGIRHGRWYRGPYVAVYGKGGGKGTVAQWQDAMDIHWPATRREIAQAIPPAYTHLIGRALLAHLGMDTEQEVSGPWD</sequence>
<accession>A0ABP6NDW3</accession>
<reference evidence="2" key="1">
    <citation type="journal article" date="2019" name="Int. J. Syst. Evol. Microbiol.">
        <title>The Global Catalogue of Microorganisms (GCM) 10K type strain sequencing project: providing services to taxonomists for standard genome sequencing and annotation.</title>
        <authorList>
            <consortium name="The Broad Institute Genomics Platform"/>
            <consortium name="The Broad Institute Genome Sequencing Center for Infectious Disease"/>
            <person name="Wu L."/>
            <person name="Ma J."/>
        </authorList>
    </citation>
    <scope>NUCLEOTIDE SEQUENCE [LARGE SCALE GENOMIC DNA]</scope>
    <source>
        <strain evidence="2">JCM 9373</strain>
    </source>
</reference>
<comment type="caution">
    <text evidence="1">The sequence shown here is derived from an EMBL/GenBank/DDBJ whole genome shotgun (WGS) entry which is preliminary data.</text>
</comment>